<dbReference type="Proteomes" id="UP000799444">
    <property type="component" value="Unassembled WGS sequence"/>
</dbReference>
<feature type="region of interest" description="Disordered" evidence="1">
    <location>
        <begin position="92"/>
        <end position="218"/>
    </location>
</feature>
<evidence type="ECO:0000313" key="2">
    <source>
        <dbReference type="EMBL" id="KAF2729174.1"/>
    </source>
</evidence>
<feature type="compositionally biased region" description="Low complexity" evidence="1">
    <location>
        <begin position="184"/>
        <end position="199"/>
    </location>
</feature>
<sequence length="257" mass="27999">MDTMRSLNTSLPNARSLKAASQQDVHQSFRTAALTVTNLYKSALADLDKSRAEGYQEALEELIGFLDKQNLGVGDGEGWRIRQWAMERVDGALPGHTASESDEETAEEKRARSSSPILDHTAIPDDTRSSEPPQVESAQRSDSAPPVPAESNTSDTDMPPPPPVFHFSSPHSYPVNYSPDPVGSDISAAARRAFASPRRNSTRSGQRHSLHRSAASNLFQLGSGAGQKRKLLEEFFNVDGFNDRRDRGGGPKRGRTG</sequence>
<organism evidence="2 3">
    <name type="scientific">Polyplosphaeria fusca</name>
    <dbReference type="NCBI Taxonomy" id="682080"/>
    <lineage>
        <taxon>Eukaryota</taxon>
        <taxon>Fungi</taxon>
        <taxon>Dikarya</taxon>
        <taxon>Ascomycota</taxon>
        <taxon>Pezizomycotina</taxon>
        <taxon>Dothideomycetes</taxon>
        <taxon>Pleosporomycetidae</taxon>
        <taxon>Pleosporales</taxon>
        <taxon>Tetraplosphaeriaceae</taxon>
        <taxon>Polyplosphaeria</taxon>
    </lineage>
</organism>
<evidence type="ECO:0000313" key="3">
    <source>
        <dbReference type="Proteomes" id="UP000799444"/>
    </source>
</evidence>
<proteinExistence type="predicted"/>
<feature type="compositionally biased region" description="Polar residues" evidence="1">
    <location>
        <begin position="130"/>
        <end position="142"/>
    </location>
</feature>
<keyword evidence="3" id="KW-1185">Reference proteome</keyword>
<dbReference type="PANTHER" id="PTHR38645">
    <property type="entry name" value="CHROMOSOME 9, WHOLE GENOME SHOTGUN SEQUENCE"/>
    <property type="match status" value="1"/>
</dbReference>
<name>A0A9P4QMD6_9PLEO</name>
<feature type="compositionally biased region" description="Low complexity" evidence="1">
    <location>
        <begin position="165"/>
        <end position="174"/>
    </location>
</feature>
<gene>
    <name evidence="2" type="ORF">EJ04DRAFT_516111</name>
</gene>
<reference evidence="2" key="1">
    <citation type="journal article" date="2020" name="Stud. Mycol.">
        <title>101 Dothideomycetes genomes: a test case for predicting lifestyles and emergence of pathogens.</title>
        <authorList>
            <person name="Haridas S."/>
            <person name="Albert R."/>
            <person name="Binder M."/>
            <person name="Bloem J."/>
            <person name="Labutti K."/>
            <person name="Salamov A."/>
            <person name="Andreopoulos B."/>
            <person name="Baker S."/>
            <person name="Barry K."/>
            <person name="Bills G."/>
            <person name="Bluhm B."/>
            <person name="Cannon C."/>
            <person name="Castanera R."/>
            <person name="Culley D."/>
            <person name="Daum C."/>
            <person name="Ezra D."/>
            <person name="Gonzalez J."/>
            <person name="Henrissat B."/>
            <person name="Kuo A."/>
            <person name="Liang C."/>
            <person name="Lipzen A."/>
            <person name="Lutzoni F."/>
            <person name="Magnuson J."/>
            <person name="Mondo S."/>
            <person name="Nolan M."/>
            <person name="Ohm R."/>
            <person name="Pangilinan J."/>
            <person name="Park H.-J."/>
            <person name="Ramirez L."/>
            <person name="Alfaro M."/>
            <person name="Sun H."/>
            <person name="Tritt A."/>
            <person name="Yoshinaga Y."/>
            <person name="Zwiers L.-H."/>
            <person name="Turgeon B."/>
            <person name="Goodwin S."/>
            <person name="Spatafora J."/>
            <person name="Crous P."/>
            <person name="Grigoriev I."/>
        </authorList>
    </citation>
    <scope>NUCLEOTIDE SEQUENCE</scope>
    <source>
        <strain evidence="2">CBS 125425</strain>
    </source>
</reference>
<comment type="caution">
    <text evidence="2">The sequence shown here is derived from an EMBL/GenBank/DDBJ whole genome shotgun (WGS) entry which is preliminary data.</text>
</comment>
<protein>
    <submittedName>
        <fullName evidence="2">Uncharacterized protein</fullName>
    </submittedName>
</protein>
<accession>A0A9P4QMD6</accession>
<dbReference type="EMBL" id="ML996253">
    <property type="protein sequence ID" value="KAF2729174.1"/>
    <property type="molecule type" value="Genomic_DNA"/>
</dbReference>
<dbReference type="PANTHER" id="PTHR38645:SF1">
    <property type="entry name" value="YALI0F12243P"/>
    <property type="match status" value="1"/>
</dbReference>
<dbReference type="OrthoDB" id="21418at2759"/>
<evidence type="ECO:0000256" key="1">
    <source>
        <dbReference type="SAM" id="MobiDB-lite"/>
    </source>
</evidence>
<dbReference type="AlphaFoldDB" id="A0A9P4QMD6"/>